<name>A0A2N0X7G9_9CORY</name>
<reference evidence="2 3" key="1">
    <citation type="submission" date="2017-12" db="EMBL/GenBank/DDBJ databases">
        <title>Corynebacterium mastitidis 16-1433 Genome.</title>
        <authorList>
            <person name="Gulvik C.A."/>
        </authorList>
    </citation>
    <scope>NUCLEOTIDE SEQUENCE [LARGE SCALE GENOMIC DNA]</scope>
    <source>
        <strain evidence="2 3">16-1433</strain>
    </source>
</reference>
<dbReference type="Proteomes" id="UP000233249">
    <property type="component" value="Unassembled WGS sequence"/>
</dbReference>
<dbReference type="AlphaFoldDB" id="A0A2N0X7G9"/>
<evidence type="ECO:0000256" key="1">
    <source>
        <dbReference type="SAM" id="Phobius"/>
    </source>
</evidence>
<comment type="caution">
    <text evidence="2">The sequence shown here is derived from an EMBL/GenBank/DDBJ whole genome shotgun (WGS) entry which is preliminary data.</text>
</comment>
<organism evidence="2 3">
    <name type="scientific">Corynebacterium mastitidis</name>
    <dbReference type="NCBI Taxonomy" id="161890"/>
    <lineage>
        <taxon>Bacteria</taxon>
        <taxon>Bacillati</taxon>
        <taxon>Actinomycetota</taxon>
        <taxon>Actinomycetes</taxon>
        <taxon>Mycobacteriales</taxon>
        <taxon>Corynebacteriaceae</taxon>
        <taxon>Corynebacterium</taxon>
    </lineage>
</organism>
<feature type="transmembrane region" description="Helical" evidence="1">
    <location>
        <begin position="28"/>
        <end position="48"/>
    </location>
</feature>
<dbReference type="STRING" id="1121365.GCA_000375365_00222"/>
<keyword evidence="1" id="KW-0812">Transmembrane</keyword>
<evidence type="ECO:0000313" key="3">
    <source>
        <dbReference type="Proteomes" id="UP000233249"/>
    </source>
</evidence>
<sequence>MLVAALICTALALVSFVAVIVTGYTVGLVAMFLLVAVAAALLVIDISAKRHPAGRHAEPGDSAERGAAR</sequence>
<protein>
    <submittedName>
        <fullName evidence="2">Uncharacterized protein</fullName>
    </submittedName>
</protein>
<proteinExistence type="predicted"/>
<gene>
    <name evidence="2" type="ORF">CXB45_05865</name>
</gene>
<dbReference type="RefSeq" id="WP_101173618.1">
    <property type="nucleotide sequence ID" value="NZ_JAKRKB010000004.1"/>
</dbReference>
<dbReference type="EMBL" id="PJAF01000014">
    <property type="protein sequence ID" value="PKF68651.1"/>
    <property type="molecule type" value="Genomic_DNA"/>
</dbReference>
<keyword evidence="1" id="KW-0472">Membrane</keyword>
<accession>A0A2N0X7G9</accession>
<keyword evidence="1" id="KW-1133">Transmembrane helix</keyword>
<evidence type="ECO:0000313" key="2">
    <source>
        <dbReference type="EMBL" id="PKF68651.1"/>
    </source>
</evidence>